<sequence>MFSKSDVEKLEKEYMQAKEALPDIEYLGGYPKYPEVISKFMNALCAPPWFKIDYDPREVEKIISNIDNASPDNLCNVLTNANRIERFGDGQWAVLLKEDFFPLVISRAYVLTKT</sequence>
<gene>
    <name evidence="1" type="ORF">A2I96_02770</name>
</gene>
<dbReference type="InterPro" id="IPR045425">
    <property type="entry name" value="DUF6508"/>
</dbReference>
<dbReference type="Proteomes" id="UP000075763">
    <property type="component" value="Unassembled WGS sequence"/>
</dbReference>
<dbReference type="RefSeq" id="WP_128583603.1">
    <property type="nucleotide sequence ID" value="NZ_JBNNGM010000003.1"/>
</dbReference>
<dbReference type="AlphaFoldDB" id="A0ABD4ENA1"/>
<reference evidence="1 2" key="1">
    <citation type="submission" date="2016-03" db="EMBL/GenBank/DDBJ databases">
        <authorList>
            <person name="Zhang H."/>
            <person name="Liu R."/>
            <person name="Wang M."/>
            <person name="Wang H."/>
            <person name="Wang L."/>
            <person name="Song L."/>
        </authorList>
    </citation>
    <scope>NUCLEOTIDE SEQUENCE [LARGE SCALE GENOMIC DNA]</scope>
    <source>
        <strain evidence="1 2">DSM 16099</strain>
    </source>
</reference>
<dbReference type="Pfam" id="PF20118">
    <property type="entry name" value="DUF6508"/>
    <property type="match status" value="1"/>
</dbReference>
<evidence type="ECO:0000313" key="1">
    <source>
        <dbReference type="EMBL" id="KYL33600.1"/>
    </source>
</evidence>
<organism evidence="1 2">
    <name type="scientific">Pseudoalteromonas tetraodonis</name>
    <dbReference type="NCBI Taxonomy" id="43659"/>
    <lineage>
        <taxon>Bacteria</taxon>
        <taxon>Pseudomonadati</taxon>
        <taxon>Pseudomonadota</taxon>
        <taxon>Gammaproteobacteria</taxon>
        <taxon>Alteromonadales</taxon>
        <taxon>Pseudoalteromonadaceae</taxon>
        <taxon>Pseudoalteromonas</taxon>
    </lineage>
</organism>
<name>A0ABD4ENA1_9GAMM</name>
<accession>A0ABD4ENA1</accession>
<dbReference type="EMBL" id="LVCN01000034">
    <property type="protein sequence ID" value="KYL33600.1"/>
    <property type="molecule type" value="Genomic_DNA"/>
</dbReference>
<evidence type="ECO:0000313" key="2">
    <source>
        <dbReference type="Proteomes" id="UP000075763"/>
    </source>
</evidence>
<proteinExistence type="predicted"/>
<comment type="caution">
    <text evidence="1">The sequence shown here is derived from an EMBL/GenBank/DDBJ whole genome shotgun (WGS) entry which is preliminary data.</text>
</comment>
<protein>
    <submittedName>
        <fullName evidence="1">Uncharacterized protein</fullName>
    </submittedName>
</protein>